<keyword evidence="2" id="KW-0472">Membrane</keyword>
<organism evidence="3 4">
    <name type="scientific">Neorhodopirellula lusitana</name>
    <dbReference type="NCBI Taxonomy" id="445327"/>
    <lineage>
        <taxon>Bacteria</taxon>
        <taxon>Pseudomonadati</taxon>
        <taxon>Planctomycetota</taxon>
        <taxon>Planctomycetia</taxon>
        <taxon>Pirellulales</taxon>
        <taxon>Pirellulaceae</taxon>
        <taxon>Neorhodopirellula</taxon>
    </lineage>
</organism>
<feature type="region of interest" description="Disordered" evidence="1">
    <location>
        <begin position="251"/>
        <end position="286"/>
    </location>
</feature>
<proteinExistence type="predicted"/>
<evidence type="ECO:0000256" key="2">
    <source>
        <dbReference type="SAM" id="Phobius"/>
    </source>
</evidence>
<dbReference type="RefSeq" id="WP_283432884.1">
    <property type="nucleotide sequence ID" value="NZ_FXUG01000006.1"/>
</dbReference>
<evidence type="ECO:0000313" key="4">
    <source>
        <dbReference type="Proteomes" id="UP001158067"/>
    </source>
</evidence>
<feature type="transmembrane region" description="Helical" evidence="2">
    <location>
        <begin position="70"/>
        <end position="91"/>
    </location>
</feature>
<keyword evidence="2" id="KW-0812">Transmembrane</keyword>
<feature type="transmembrane region" description="Helical" evidence="2">
    <location>
        <begin position="111"/>
        <end position="134"/>
    </location>
</feature>
<sequence>MQIPEPSAVPNSDGCSLQLRDDFIVETIAKLQQRISERFPDSGLCSLCGDLLQVARQASQRSQIIDRPILWIRVAGYTMAVSLVILLLWVLATWVRLPTQDITEQRISLSLFLATIETVSNEVILLGAGIYFLISLETRIKRKRALSAVHELRSLCHIIDMHQLTKDPERILAGWKSTTNSPRQHMTPLELNRYLDYCSEMLSLTGKIAALYVRRFDDSASVAAVSEVEQLSTGLSRKIWQKIIILNQSVPPGEHRHLSPPGDLTSPGDTTSQNAPPRNHDALNTD</sequence>
<evidence type="ECO:0000313" key="3">
    <source>
        <dbReference type="EMBL" id="SMP58855.1"/>
    </source>
</evidence>
<dbReference type="EMBL" id="FXUG01000006">
    <property type="protein sequence ID" value="SMP58855.1"/>
    <property type="molecule type" value="Genomic_DNA"/>
</dbReference>
<reference evidence="3 4" key="1">
    <citation type="submission" date="2017-05" db="EMBL/GenBank/DDBJ databases">
        <authorList>
            <person name="Varghese N."/>
            <person name="Submissions S."/>
        </authorList>
    </citation>
    <scope>NUCLEOTIDE SEQUENCE [LARGE SCALE GENOMIC DNA]</scope>
    <source>
        <strain evidence="3 4">DSM 25457</strain>
    </source>
</reference>
<comment type="caution">
    <text evidence="3">The sequence shown here is derived from an EMBL/GenBank/DDBJ whole genome shotgun (WGS) entry which is preliminary data.</text>
</comment>
<dbReference type="Proteomes" id="UP001158067">
    <property type="component" value="Unassembled WGS sequence"/>
</dbReference>
<protein>
    <submittedName>
        <fullName evidence="3">Uncharacterized protein</fullName>
    </submittedName>
</protein>
<keyword evidence="4" id="KW-1185">Reference proteome</keyword>
<gene>
    <name evidence="3" type="ORF">SAMN06265222_106135</name>
</gene>
<accession>A0ABY1Q872</accession>
<feature type="compositionally biased region" description="Polar residues" evidence="1">
    <location>
        <begin position="267"/>
        <end position="277"/>
    </location>
</feature>
<name>A0ABY1Q872_9BACT</name>
<keyword evidence="2" id="KW-1133">Transmembrane helix</keyword>
<evidence type="ECO:0000256" key="1">
    <source>
        <dbReference type="SAM" id="MobiDB-lite"/>
    </source>
</evidence>